<dbReference type="EMBL" id="GBRH01281807">
    <property type="protein sequence ID" value="JAD16088.1"/>
    <property type="molecule type" value="Transcribed_RNA"/>
</dbReference>
<evidence type="ECO:0000313" key="1">
    <source>
        <dbReference type="EMBL" id="JAD16088.1"/>
    </source>
</evidence>
<name>A0A0A8XTM8_ARUDO</name>
<proteinExistence type="predicted"/>
<reference evidence="1" key="2">
    <citation type="journal article" date="2015" name="Data Brief">
        <title>Shoot transcriptome of the giant reed, Arundo donax.</title>
        <authorList>
            <person name="Barrero R.A."/>
            <person name="Guerrero F.D."/>
            <person name="Moolhuijzen P."/>
            <person name="Goolsby J.A."/>
            <person name="Tidwell J."/>
            <person name="Bellgard S.E."/>
            <person name="Bellgard M.I."/>
        </authorList>
    </citation>
    <scope>NUCLEOTIDE SEQUENCE</scope>
    <source>
        <tissue evidence="1">Shoot tissue taken approximately 20 cm above the soil surface</tissue>
    </source>
</reference>
<accession>A0A0A8XTM8</accession>
<organism evidence="1">
    <name type="scientific">Arundo donax</name>
    <name type="common">Giant reed</name>
    <name type="synonym">Donax arundinaceus</name>
    <dbReference type="NCBI Taxonomy" id="35708"/>
    <lineage>
        <taxon>Eukaryota</taxon>
        <taxon>Viridiplantae</taxon>
        <taxon>Streptophyta</taxon>
        <taxon>Embryophyta</taxon>
        <taxon>Tracheophyta</taxon>
        <taxon>Spermatophyta</taxon>
        <taxon>Magnoliopsida</taxon>
        <taxon>Liliopsida</taxon>
        <taxon>Poales</taxon>
        <taxon>Poaceae</taxon>
        <taxon>PACMAD clade</taxon>
        <taxon>Arundinoideae</taxon>
        <taxon>Arundineae</taxon>
        <taxon>Arundo</taxon>
    </lineage>
</organism>
<protein>
    <submittedName>
        <fullName evidence="1">Uncharacterized protein</fullName>
    </submittedName>
</protein>
<dbReference type="AlphaFoldDB" id="A0A0A8XTM8"/>
<reference evidence="1" key="1">
    <citation type="submission" date="2014-09" db="EMBL/GenBank/DDBJ databases">
        <authorList>
            <person name="Magalhaes I.L.F."/>
            <person name="Oliveira U."/>
            <person name="Santos F.R."/>
            <person name="Vidigal T.H.D.A."/>
            <person name="Brescovit A.D."/>
            <person name="Santos A.J."/>
        </authorList>
    </citation>
    <scope>NUCLEOTIDE SEQUENCE</scope>
    <source>
        <tissue evidence="1">Shoot tissue taken approximately 20 cm above the soil surface</tissue>
    </source>
</reference>
<sequence>MCLVPKDQEYDIVLVLSHKMMGLPIQLLIDF</sequence>